<evidence type="ECO:0000313" key="2">
    <source>
        <dbReference type="Proteomes" id="UP000006410"/>
    </source>
</evidence>
<organism evidence="1 2">
    <name type="scientific">Bifidobacterium longum subsp. longum 1-6B</name>
    <dbReference type="NCBI Taxonomy" id="1161744"/>
    <lineage>
        <taxon>Bacteria</taxon>
        <taxon>Bacillati</taxon>
        <taxon>Actinomycetota</taxon>
        <taxon>Actinomycetes</taxon>
        <taxon>Bifidobacteriales</taxon>
        <taxon>Bifidobacteriaceae</taxon>
        <taxon>Bifidobacterium</taxon>
    </lineage>
</organism>
<comment type="caution">
    <text evidence="1">The sequence shown here is derived from an EMBL/GenBank/DDBJ whole genome shotgun (WGS) entry which is preliminary data.</text>
</comment>
<name>A0AA87LNL6_BIFLL</name>
<proteinExistence type="predicted"/>
<protein>
    <submittedName>
        <fullName evidence="1">Uncharacterized protein</fullName>
    </submittedName>
</protein>
<dbReference type="EMBL" id="AJTF01000058">
    <property type="protein sequence ID" value="EIJ26715.1"/>
    <property type="molecule type" value="Genomic_DNA"/>
</dbReference>
<sequence>MSDLTQQALAALADAGLGNESAAEAFVVGYQAGWDKAFNLAIRIENELNADEPTDEEIETCARGFFEGTPGPTNWDAVSEVSKQAWLHAAKKGARSRQHDENRGGIMSIISKEACFRYP</sequence>
<reference evidence="1 2" key="1">
    <citation type="journal article" date="2013" name="Genome Announc.">
        <title>Draft Genome Sequences of Two Pairs of Human Intestinal Bifidobacterium longum subsp. longum Strains, 44B and 1-6B and 35B and 2-2B, Consecutively Isolated from Two Children after a 5-Year Time Period.</title>
        <authorList>
            <person name="Shkoporov A.N."/>
            <person name="Efimov B.A."/>
            <person name="Khokhlova E.V."/>
            <person name="Chaplin A.V."/>
            <person name="Kafarskaya L.I."/>
            <person name="Durkin A.S."/>
            <person name="McCorrison J."/>
            <person name="Torralba M."/>
            <person name="Gillis M."/>
            <person name="Sutton G."/>
            <person name="Weibel D.B."/>
            <person name="Nelson K.E."/>
            <person name="Smeianov V.V."/>
        </authorList>
    </citation>
    <scope>NUCLEOTIDE SEQUENCE [LARGE SCALE GENOMIC DNA]</scope>
    <source>
        <strain evidence="1 2">1-6B</strain>
    </source>
</reference>
<evidence type="ECO:0000313" key="1">
    <source>
        <dbReference type="EMBL" id="EIJ26715.1"/>
    </source>
</evidence>
<gene>
    <name evidence="1" type="ORF">HMPREF1313_2355</name>
</gene>
<accession>A0AA87LNL6</accession>
<dbReference type="Proteomes" id="UP000006410">
    <property type="component" value="Unassembled WGS sequence"/>
</dbReference>
<dbReference type="AlphaFoldDB" id="A0AA87LNL6"/>
<feature type="non-terminal residue" evidence="1">
    <location>
        <position position="119"/>
    </location>
</feature>
<dbReference type="RefSeq" id="WP_007055448.1">
    <property type="nucleotide sequence ID" value="NZ_AJTF01000058.1"/>
</dbReference>